<comment type="caution">
    <text evidence="1">The sequence shown here is derived from an EMBL/GenBank/DDBJ whole genome shotgun (WGS) entry which is preliminary data.</text>
</comment>
<name>A0A9N9JDS3_9GLOM</name>
<reference evidence="1" key="1">
    <citation type="submission" date="2021-06" db="EMBL/GenBank/DDBJ databases">
        <authorList>
            <person name="Kallberg Y."/>
            <person name="Tangrot J."/>
            <person name="Rosling A."/>
        </authorList>
    </citation>
    <scope>NUCLEOTIDE SEQUENCE</scope>
    <source>
        <strain evidence="1">FL966</strain>
    </source>
</reference>
<dbReference type="AlphaFoldDB" id="A0A9N9JDS3"/>
<dbReference type="EMBL" id="CAJVQA010022470">
    <property type="protein sequence ID" value="CAG8773976.1"/>
    <property type="molecule type" value="Genomic_DNA"/>
</dbReference>
<evidence type="ECO:0000313" key="1">
    <source>
        <dbReference type="EMBL" id="CAG8773976.1"/>
    </source>
</evidence>
<protein>
    <submittedName>
        <fullName evidence="1">5224_t:CDS:1</fullName>
    </submittedName>
</protein>
<dbReference type="Proteomes" id="UP000789759">
    <property type="component" value="Unassembled WGS sequence"/>
</dbReference>
<feature type="non-terminal residue" evidence="1">
    <location>
        <position position="109"/>
    </location>
</feature>
<evidence type="ECO:0000313" key="2">
    <source>
        <dbReference type="Proteomes" id="UP000789759"/>
    </source>
</evidence>
<gene>
    <name evidence="1" type="ORF">CPELLU_LOCUS16013</name>
</gene>
<proteinExistence type="predicted"/>
<feature type="non-terminal residue" evidence="1">
    <location>
        <position position="1"/>
    </location>
</feature>
<accession>A0A9N9JDS3</accession>
<keyword evidence="2" id="KW-1185">Reference proteome</keyword>
<sequence length="109" mass="12016">LFAKVLLQTNIANALSIIRANVLSIRLNFTRTLLIAVAIFTPFYKENSLVDKTVSVSDTTSKIEDDVIFISNIKDDKTILSSDEKGDKLVTISNIGDSEQDASIKLLEI</sequence>
<organism evidence="1 2">
    <name type="scientific">Cetraspora pellucida</name>
    <dbReference type="NCBI Taxonomy" id="1433469"/>
    <lineage>
        <taxon>Eukaryota</taxon>
        <taxon>Fungi</taxon>
        <taxon>Fungi incertae sedis</taxon>
        <taxon>Mucoromycota</taxon>
        <taxon>Glomeromycotina</taxon>
        <taxon>Glomeromycetes</taxon>
        <taxon>Diversisporales</taxon>
        <taxon>Gigasporaceae</taxon>
        <taxon>Cetraspora</taxon>
    </lineage>
</organism>